<organism evidence="2 3">
    <name type="scientific">Actinokineospora guangxiensis</name>
    <dbReference type="NCBI Taxonomy" id="1490288"/>
    <lineage>
        <taxon>Bacteria</taxon>
        <taxon>Bacillati</taxon>
        <taxon>Actinomycetota</taxon>
        <taxon>Actinomycetes</taxon>
        <taxon>Pseudonocardiales</taxon>
        <taxon>Pseudonocardiaceae</taxon>
        <taxon>Actinokineospora</taxon>
    </lineage>
</organism>
<evidence type="ECO:0000256" key="1">
    <source>
        <dbReference type="SAM" id="MobiDB-lite"/>
    </source>
</evidence>
<name>A0ABW0ERF7_9PSEU</name>
<gene>
    <name evidence="2" type="ORF">ACFPM7_22765</name>
</gene>
<proteinExistence type="predicted"/>
<protein>
    <recommendedName>
        <fullName evidence="4">Secreted protein</fullName>
    </recommendedName>
</protein>
<keyword evidence="3" id="KW-1185">Reference proteome</keyword>
<evidence type="ECO:0000313" key="2">
    <source>
        <dbReference type="EMBL" id="MFC5289887.1"/>
    </source>
</evidence>
<dbReference type="RefSeq" id="WP_378249755.1">
    <property type="nucleotide sequence ID" value="NZ_JBHSKF010000013.1"/>
</dbReference>
<feature type="region of interest" description="Disordered" evidence="1">
    <location>
        <begin position="29"/>
        <end position="57"/>
    </location>
</feature>
<dbReference type="Proteomes" id="UP001596157">
    <property type="component" value="Unassembled WGS sequence"/>
</dbReference>
<dbReference type="EMBL" id="JBHSKF010000013">
    <property type="protein sequence ID" value="MFC5289887.1"/>
    <property type="molecule type" value="Genomic_DNA"/>
</dbReference>
<accession>A0ABW0ERF7</accession>
<evidence type="ECO:0008006" key="4">
    <source>
        <dbReference type="Google" id="ProtNLM"/>
    </source>
</evidence>
<comment type="caution">
    <text evidence="2">The sequence shown here is derived from an EMBL/GenBank/DDBJ whole genome shotgun (WGS) entry which is preliminary data.</text>
</comment>
<evidence type="ECO:0000313" key="3">
    <source>
        <dbReference type="Proteomes" id="UP001596157"/>
    </source>
</evidence>
<feature type="compositionally biased region" description="Low complexity" evidence="1">
    <location>
        <begin position="42"/>
        <end position="57"/>
    </location>
</feature>
<sequence>MSKNASTFAAVLGAPLVALCVVLVGLGAGTASSEEGGPEAPPTTTTQPTTEGNPWHG</sequence>
<reference evidence="3" key="1">
    <citation type="journal article" date="2019" name="Int. J. Syst. Evol. Microbiol.">
        <title>The Global Catalogue of Microorganisms (GCM) 10K type strain sequencing project: providing services to taxonomists for standard genome sequencing and annotation.</title>
        <authorList>
            <consortium name="The Broad Institute Genomics Platform"/>
            <consortium name="The Broad Institute Genome Sequencing Center for Infectious Disease"/>
            <person name="Wu L."/>
            <person name="Ma J."/>
        </authorList>
    </citation>
    <scope>NUCLEOTIDE SEQUENCE [LARGE SCALE GENOMIC DNA]</scope>
    <source>
        <strain evidence="3">CCUG 59778</strain>
    </source>
</reference>